<sequence length="594" mass="62400">MKKFSIWAVAALSVCLFALSCGKDDGPDTPDTPDTPKTGDEAPTITSFTPLSGTVGTLVTINGTNFDATASKNTVKFGNLAASVTTASTTKLVAKVPDGAATAKISVAVGGKTATSTETFKVTEDVPLTIALNEEAVTLYPYPKYTASLEVTTDIGENTVAWSSSDETVATVDADGVVTALKIGEATITANAGGAEATCTVSVVDGPVTKLELDKEGMELYTGDTGELSIFALEADVEETSTPVWSSDNTDVATVDQEGNVTAVAEGQTTITVIVDNASATVTVVVNPNVYVVGRTKEQPLGSIAKMWVNGNVTQLTDGSTSANAASMYLYNDDVYIAMTDSIAPNSVIKLWKNGNVSNITQPSETFAYAANSIFVENGTEYIVGNIRNNNDLNNSKNAVQWVNGQVQPLNSMGYDTSDALNVAVGNGKTYVVGYRGLNGKSVATVWENGVPITLTDGEGIAEATDVFIDGNDVYVVGFEIKNSLAAGKLWKNNALIGSYLGISIHTVFVDNGDVYVGGRIKSQDHYLGAIVKNGSDYTFLGEPDTFTNIRSLFVKNGKVYAVGVTEDSPTLWIDGVNQNLSNIYGVANDVFVK</sequence>
<dbReference type="Pfam" id="PF02368">
    <property type="entry name" value="Big_2"/>
    <property type="match status" value="2"/>
</dbReference>
<evidence type="ECO:0000256" key="1">
    <source>
        <dbReference type="SAM" id="MobiDB-lite"/>
    </source>
</evidence>
<evidence type="ECO:0000313" key="6">
    <source>
        <dbReference type="Proteomes" id="UP000558089"/>
    </source>
</evidence>
<dbReference type="Gene3D" id="2.60.40.1080">
    <property type="match status" value="2"/>
</dbReference>
<dbReference type="InterPro" id="IPR002909">
    <property type="entry name" value="IPT_dom"/>
</dbReference>
<evidence type="ECO:0000259" key="4">
    <source>
        <dbReference type="SMART" id="SM00635"/>
    </source>
</evidence>
<dbReference type="Pfam" id="PF01833">
    <property type="entry name" value="TIG"/>
    <property type="match status" value="1"/>
</dbReference>
<feature type="signal peptide" evidence="2">
    <location>
        <begin position="1"/>
        <end position="20"/>
    </location>
</feature>
<feature type="domain" description="BIG2" evidence="4">
    <location>
        <begin position="124"/>
        <end position="202"/>
    </location>
</feature>
<dbReference type="CDD" id="cd00603">
    <property type="entry name" value="IPT_PCSR"/>
    <property type="match status" value="1"/>
</dbReference>
<dbReference type="EMBL" id="WYET01000001">
    <property type="protein sequence ID" value="NVN16958.1"/>
    <property type="molecule type" value="Genomic_DNA"/>
</dbReference>
<accession>A0A850NEU2</accession>
<organism evidence="5 6">
    <name type="scientific">Flagellimonas chongwuensis</name>
    <dbReference type="NCBI Taxonomy" id="2697365"/>
    <lineage>
        <taxon>Bacteria</taxon>
        <taxon>Pseudomonadati</taxon>
        <taxon>Bacteroidota</taxon>
        <taxon>Flavobacteriia</taxon>
        <taxon>Flavobacteriales</taxon>
        <taxon>Flavobacteriaceae</taxon>
        <taxon>Flagellimonas</taxon>
    </lineage>
</organism>
<dbReference type="Gene3D" id="2.60.40.10">
    <property type="entry name" value="Immunoglobulins"/>
    <property type="match status" value="1"/>
</dbReference>
<dbReference type="SUPFAM" id="SSF49373">
    <property type="entry name" value="Invasin/intimin cell-adhesion fragments"/>
    <property type="match status" value="2"/>
</dbReference>
<dbReference type="RefSeq" id="WP_108245517.1">
    <property type="nucleotide sequence ID" value="NZ_WYET01000001.1"/>
</dbReference>
<keyword evidence="6" id="KW-1185">Reference proteome</keyword>
<comment type="caution">
    <text evidence="5">The sequence shown here is derived from an EMBL/GenBank/DDBJ whole genome shotgun (WGS) entry which is preliminary data.</text>
</comment>
<dbReference type="SMART" id="SM00635">
    <property type="entry name" value="BID_2"/>
    <property type="match status" value="2"/>
</dbReference>
<dbReference type="SUPFAM" id="SSF81296">
    <property type="entry name" value="E set domains"/>
    <property type="match status" value="1"/>
</dbReference>
<evidence type="ECO:0000313" key="5">
    <source>
        <dbReference type="EMBL" id="NVN16958.1"/>
    </source>
</evidence>
<feature type="domain" description="IPT/TIG" evidence="3">
    <location>
        <begin position="42"/>
        <end position="123"/>
    </location>
</feature>
<feature type="domain" description="BIG2" evidence="4">
    <location>
        <begin position="207"/>
        <end position="285"/>
    </location>
</feature>
<feature type="region of interest" description="Disordered" evidence="1">
    <location>
        <begin position="25"/>
        <end position="45"/>
    </location>
</feature>
<dbReference type="InterPro" id="IPR014756">
    <property type="entry name" value="Ig_E-set"/>
</dbReference>
<dbReference type="InterPro" id="IPR008964">
    <property type="entry name" value="Invasin/intimin_cell_adhesion"/>
</dbReference>
<keyword evidence="2" id="KW-0732">Signal</keyword>
<dbReference type="SMART" id="SM00429">
    <property type="entry name" value="IPT"/>
    <property type="match status" value="1"/>
</dbReference>
<gene>
    <name evidence="5" type="ORF">GUA46_01285</name>
</gene>
<evidence type="ECO:0000256" key="2">
    <source>
        <dbReference type="SAM" id="SignalP"/>
    </source>
</evidence>
<proteinExistence type="predicted"/>
<name>A0A850NEU2_9FLAO</name>
<evidence type="ECO:0000259" key="3">
    <source>
        <dbReference type="SMART" id="SM00429"/>
    </source>
</evidence>
<dbReference type="InterPro" id="IPR003343">
    <property type="entry name" value="Big_2"/>
</dbReference>
<dbReference type="Proteomes" id="UP000558089">
    <property type="component" value="Unassembled WGS sequence"/>
</dbReference>
<dbReference type="PROSITE" id="PS51257">
    <property type="entry name" value="PROKAR_LIPOPROTEIN"/>
    <property type="match status" value="1"/>
</dbReference>
<dbReference type="InterPro" id="IPR013783">
    <property type="entry name" value="Ig-like_fold"/>
</dbReference>
<protein>
    <submittedName>
        <fullName evidence="5">Uncharacterized protein</fullName>
    </submittedName>
</protein>
<feature type="chain" id="PRO_5032315461" evidence="2">
    <location>
        <begin position="21"/>
        <end position="594"/>
    </location>
</feature>
<dbReference type="AlphaFoldDB" id="A0A850NEU2"/>
<reference evidence="5 6" key="1">
    <citation type="submission" date="2020-01" db="EMBL/GenBank/DDBJ databases">
        <title>Draft Genome Analysis of Muricauda sp. HICW Isolated from coastal seawater of PR China.</title>
        <authorList>
            <person name="Chen M.-X."/>
        </authorList>
    </citation>
    <scope>NUCLEOTIDE SEQUENCE [LARGE SCALE GENOMIC DNA]</scope>
    <source>
        <strain evidence="5 6">HICW</strain>
    </source>
</reference>